<feature type="compositionally biased region" description="Low complexity" evidence="1">
    <location>
        <begin position="22"/>
        <end position="38"/>
    </location>
</feature>
<dbReference type="Proteomes" id="UP001357485">
    <property type="component" value="Unassembled WGS sequence"/>
</dbReference>
<evidence type="ECO:0000313" key="2">
    <source>
        <dbReference type="EMBL" id="KAK5240959.1"/>
    </source>
</evidence>
<evidence type="ECO:0000256" key="1">
    <source>
        <dbReference type="SAM" id="MobiDB-lite"/>
    </source>
</evidence>
<evidence type="ECO:0000313" key="3">
    <source>
        <dbReference type="Proteomes" id="UP001357485"/>
    </source>
</evidence>
<keyword evidence="3" id="KW-1185">Reference proteome</keyword>
<feature type="non-terminal residue" evidence="2">
    <location>
        <position position="76"/>
    </location>
</feature>
<accession>A0ABR0LTI8</accession>
<protein>
    <submittedName>
        <fullName evidence="2">Uncharacterized protein</fullName>
    </submittedName>
</protein>
<dbReference type="EMBL" id="JAVRRA010010923">
    <property type="protein sequence ID" value="KAK5240959.1"/>
    <property type="molecule type" value="Genomic_DNA"/>
</dbReference>
<feature type="compositionally biased region" description="Polar residues" evidence="1">
    <location>
        <begin position="1"/>
        <end position="14"/>
    </location>
</feature>
<feature type="compositionally biased region" description="Low complexity" evidence="1">
    <location>
        <begin position="60"/>
        <end position="76"/>
    </location>
</feature>
<gene>
    <name evidence="2" type="ORF">LTR16_009946</name>
</gene>
<feature type="non-terminal residue" evidence="2">
    <location>
        <position position="1"/>
    </location>
</feature>
<feature type="region of interest" description="Disordered" evidence="1">
    <location>
        <begin position="1"/>
        <end position="76"/>
    </location>
</feature>
<reference evidence="2 3" key="1">
    <citation type="submission" date="2023-08" db="EMBL/GenBank/DDBJ databases">
        <title>Black Yeasts Isolated from many extreme environments.</title>
        <authorList>
            <person name="Coleine C."/>
            <person name="Stajich J.E."/>
            <person name="Selbmann L."/>
        </authorList>
    </citation>
    <scope>NUCLEOTIDE SEQUENCE [LARGE SCALE GENOMIC DNA]</scope>
    <source>
        <strain evidence="2 3">CCFEE 536</strain>
    </source>
</reference>
<comment type="caution">
    <text evidence="2">The sequence shown here is derived from an EMBL/GenBank/DDBJ whole genome shotgun (WGS) entry which is preliminary data.</text>
</comment>
<name>A0ABR0LTI8_9PEZI</name>
<organism evidence="2 3">
    <name type="scientific">Cryomyces antarcticus</name>
    <dbReference type="NCBI Taxonomy" id="329879"/>
    <lineage>
        <taxon>Eukaryota</taxon>
        <taxon>Fungi</taxon>
        <taxon>Dikarya</taxon>
        <taxon>Ascomycota</taxon>
        <taxon>Pezizomycotina</taxon>
        <taxon>Dothideomycetes</taxon>
        <taxon>Dothideomycetes incertae sedis</taxon>
        <taxon>Cryomyces</taxon>
    </lineage>
</organism>
<sequence>TRTQKQTTSMTCWNRTPPGPQAPTSSSCAQTTASTPSAKKALQAQRRSGSAAGGWRKWRTCTTSGSGTTCGMPLPD</sequence>
<proteinExistence type="predicted"/>